<evidence type="ECO:0000313" key="3">
    <source>
        <dbReference type="EMBL" id="ONM55535.1"/>
    </source>
</evidence>
<dbReference type="EMBL" id="CM007650">
    <property type="protein sequence ID" value="ONM55535.1"/>
    <property type="molecule type" value="Genomic_DNA"/>
</dbReference>
<name>A0A1D6I618_MAIZE</name>
<sequence length="170" mass="17822">MHRPRRQTKTAAPDRKTPADAAAGTGSTSDKATSHDDSIWSVPNIAAPMPADHLLRCLLRGQGNEDQQALSPSVSGSSESSSGYAAGPLRATASWSWAPGTPGPTSGSTWSTPRPWTPMRWPATATELDSAAWRSGGGLTLNARMLIGEMPNYVLICWVLLLAAAEAVVG</sequence>
<keyword evidence="2" id="KW-0472">Membrane</keyword>
<proteinExistence type="predicted"/>
<feature type="compositionally biased region" description="Low complexity" evidence="1">
    <location>
        <begin position="96"/>
        <end position="115"/>
    </location>
</feature>
<dbReference type="InParanoid" id="A0A1D6I618"/>
<reference evidence="3" key="1">
    <citation type="submission" date="2015-12" db="EMBL/GenBank/DDBJ databases">
        <title>Update maize B73 reference genome by single molecule sequencing technologies.</title>
        <authorList>
            <consortium name="Maize Genome Sequencing Project"/>
            <person name="Ware D."/>
        </authorList>
    </citation>
    <scope>NUCLEOTIDE SEQUENCE [LARGE SCALE GENOMIC DNA]</scope>
    <source>
        <tissue evidence="3">Seedling</tissue>
    </source>
</reference>
<protein>
    <submittedName>
        <fullName evidence="3">Uncharacterized protein</fullName>
    </submittedName>
</protein>
<accession>A0A1D6I618</accession>
<evidence type="ECO:0000256" key="2">
    <source>
        <dbReference type="SAM" id="Phobius"/>
    </source>
</evidence>
<feature type="compositionally biased region" description="Low complexity" evidence="1">
    <location>
        <begin position="71"/>
        <end position="82"/>
    </location>
</feature>
<gene>
    <name evidence="3" type="ORF">ZEAMMB73_Zm00001d020755</name>
</gene>
<evidence type="ECO:0000256" key="1">
    <source>
        <dbReference type="SAM" id="MobiDB-lite"/>
    </source>
</evidence>
<dbReference type="STRING" id="4577.A0A1D6I618"/>
<keyword evidence="2" id="KW-0812">Transmembrane</keyword>
<feature type="region of interest" description="Disordered" evidence="1">
    <location>
        <begin position="1"/>
        <end position="39"/>
    </location>
</feature>
<feature type="transmembrane region" description="Helical" evidence="2">
    <location>
        <begin position="152"/>
        <end position="169"/>
    </location>
</feature>
<organism evidence="3">
    <name type="scientific">Zea mays</name>
    <name type="common">Maize</name>
    <dbReference type="NCBI Taxonomy" id="4577"/>
    <lineage>
        <taxon>Eukaryota</taxon>
        <taxon>Viridiplantae</taxon>
        <taxon>Streptophyta</taxon>
        <taxon>Embryophyta</taxon>
        <taxon>Tracheophyta</taxon>
        <taxon>Spermatophyta</taxon>
        <taxon>Magnoliopsida</taxon>
        <taxon>Liliopsida</taxon>
        <taxon>Poales</taxon>
        <taxon>Poaceae</taxon>
        <taxon>PACMAD clade</taxon>
        <taxon>Panicoideae</taxon>
        <taxon>Andropogonodae</taxon>
        <taxon>Andropogoneae</taxon>
        <taxon>Tripsacinae</taxon>
        <taxon>Zea</taxon>
    </lineage>
</organism>
<keyword evidence="2" id="KW-1133">Transmembrane helix</keyword>
<feature type="region of interest" description="Disordered" evidence="1">
    <location>
        <begin position="65"/>
        <end position="115"/>
    </location>
</feature>